<proteinExistence type="predicted"/>
<keyword evidence="2" id="KW-1185">Reference proteome</keyword>
<dbReference type="Proteomes" id="UP000008825">
    <property type="component" value="Chromosome"/>
</dbReference>
<dbReference type="KEGG" id="gbm:Gbem_4141"/>
<protein>
    <submittedName>
        <fullName evidence="1">Uncharacterized protein</fullName>
    </submittedName>
</protein>
<dbReference type="STRING" id="404380.Gbem_4141"/>
<reference evidence="1 2" key="2">
    <citation type="journal article" date="2010" name="BMC Genomics">
        <title>The genome of Geobacter bemidjiensis, exemplar for the subsurface clade of Geobacter species that predominate in Fe(III)-reducing subsurface environments.</title>
        <authorList>
            <person name="Aklujkar M."/>
            <person name="Young N.D."/>
            <person name="Holmes D."/>
            <person name="Chavan M."/>
            <person name="Risso C."/>
            <person name="Kiss H.E."/>
            <person name="Han C.S."/>
            <person name="Land M.L."/>
            <person name="Lovley D.R."/>
        </authorList>
    </citation>
    <scope>NUCLEOTIDE SEQUENCE [LARGE SCALE GENOMIC DNA]</scope>
    <source>
        <strain evidence="2">ATCC BAA-1014 / DSM 16622 / JCM 12645 / Bem</strain>
    </source>
</reference>
<dbReference type="OrthoDB" id="9981468at2"/>
<organism evidence="1 2">
    <name type="scientific">Citrifermentans bemidjiense (strain ATCC BAA-1014 / DSM 16622 / JCM 12645 / Bem)</name>
    <name type="common">Geobacter bemidjiensis</name>
    <dbReference type="NCBI Taxonomy" id="404380"/>
    <lineage>
        <taxon>Bacteria</taxon>
        <taxon>Pseudomonadati</taxon>
        <taxon>Thermodesulfobacteriota</taxon>
        <taxon>Desulfuromonadia</taxon>
        <taxon>Geobacterales</taxon>
        <taxon>Geobacteraceae</taxon>
        <taxon>Citrifermentans</taxon>
    </lineage>
</organism>
<name>E1P6E7_CITBB</name>
<evidence type="ECO:0000313" key="1">
    <source>
        <dbReference type="EMBL" id="ADO00842.1"/>
    </source>
</evidence>
<dbReference type="RefSeq" id="WP_012532114.1">
    <property type="nucleotide sequence ID" value="NC_011146.1"/>
</dbReference>
<dbReference type="EMBL" id="CP001124">
    <property type="protein sequence ID" value="ADO00842.1"/>
    <property type="molecule type" value="Genomic_DNA"/>
</dbReference>
<sequence>MEISQKLYFDWLASYPWEGFLTARIPNDVHAVRAYLPLVEQVLRPLARHLKIRLGAISVVSFGHPGEQRPHFHVLLTSKAGQLLPWIEEAQRFLGDGAANLLLPFAPERHLHYTAGHMTGEGDINFYDRKLLEALKTKGVTP</sequence>
<accession>E1P6E7</accession>
<dbReference type="AlphaFoldDB" id="E1P6E7"/>
<dbReference type="HOGENOM" id="CLU_1813026_0_0_7"/>
<reference evidence="1 2" key="1">
    <citation type="submission" date="2008-07" db="EMBL/GenBank/DDBJ databases">
        <title>Complete sequence of Geobacter bemidjiensis BEM.</title>
        <authorList>
            <consortium name="US DOE Joint Genome Institute"/>
            <person name="Lucas S."/>
            <person name="Copeland A."/>
            <person name="Lapidus A."/>
            <person name="Glavina del Rio T."/>
            <person name="Dalin E."/>
            <person name="Tice H."/>
            <person name="Bruce D."/>
            <person name="Goodwin L."/>
            <person name="Pitluck S."/>
            <person name="Kiss H."/>
            <person name="Brettin T."/>
            <person name="Detter J.C."/>
            <person name="Han C."/>
            <person name="Kuske C.R."/>
            <person name="Schmutz J."/>
            <person name="Larimer F."/>
            <person name="Land M."/>
            <person name="Hauser L."/>
            <person name="Kyrpides N."/>
            <person name="Lykidis A."/>
            <person name="Lovley D."/>
            <person name="Richardson P."/>
        </authorList>
    </citation>
    <scope>NUCLEOTIDE SEQUENCE [LARGE SCALE GENOMIC DNA]</scope>
    <source>
        <strain evidence="2">ATCC BAA-1014 / DSM 16622 / JCM 12645 / Bem</strain>
    </source>
</reference>
<gene>
    <name evidence="1" type="ordered locus">Gbem_4141</name>
</gene>
<evidence type="ECO:0000313" key="2">
    <source>
        <dbReference type="Proteomes" id="UP000008825"/>
    </source>
</evidence>